<gene>
    <name evidence="2" type="ORF">GCM10010470_18120</name>
</gene>
<dbReference type="EMBL" id="BAAAUX010000010">
    <property type="protein sequence ID" value="GAA2784419.1"/>
    <property type="molecule type" value="Genomic_DNA"/>
</dbReference>
<dbReference type="InterPro" id="IPR005908">
    <property type="entry name" value="G1P_thy_trans_l"/>
</dbReference>
<dbReference type="Gene3D" id="3.90.550.10">
    <property type="entry name" value="Spore Coat Polysaccharide Biosynthesis Protein SpsA, Chain A"/>
    <property type="match status" value="1"/>
</dbReference>
<sequence>MDMKALVLSGGKGTRLRPFTHSLAKQLVPVANKPVLVHCLETIRDIGVREVGIIVGDNADEIEKVIGGNSAIAADMHITYIKQDQPLGLAHCVLIAEEFLADDDFVMYLGDNVLGDGIGEAARRFRQTRPDAHLLAAKVSDPRQYGVVEVDHDGIVRALVEKPEKPRSDLAVMGVYFFTPAIHRAVRSIRPSGRGELEITDAIQHLVSSGAKVTAEAYPGYWKDTGSIDDLIECNRVLLDRCAGDVRGQVDERSELRGPVIVEEGATVSGSDLVGPLVIGAGSVVTDSRVGPYTAVERDCVITGSAVENSILLEGARVLGVAGVRDSVVGRWAHVRSAGGQERNRVLIGDHASVEVAA</sequence>
<evidence type="ECO:0000259" key="1">
    <source>
        <dbReference type="Pfam" id="PF00483"/>
    </source>
</evidence>
<accession>A0ABN3V917</accession>
<name>A0ABN3V917_9PSEU</name>
<dbReference type="SUPFAM" id="SSF53448">
    <property type="entry name" value="Nucleotide-diphospho-sugar transferases"/>
    <property type="match status" value="1"/>
</dbReference>
<proteinExistence type="predicted"/>
<dbReference type="Proteomes" id="UP001500979">
    <property type="component" value="Unassembled WGS sequence"/>
</dbReference>
<dbReference type="Pfam" id="PF00483">
    <property type="entry name" value="NTP_transferase"/>
    <property type="match status" value="1"/>
</dbReference>
<reference evidence="2 3" key="1">
    <citation type="journal article" date="2019" name="Int. J. Syst. Evol. Microbiol.">
        <title>The Global Catalogue of Microorganisms (GCM) 10K type strain sequencing project: providing services to taxonomists for standard genome sequencing and annotation.</title>
        <authorList>
            <consortium name="The Broad Institute Genomics Platform"/>
            <consortium name="The Broad Institute Genome Sequencing Center for Infectious Disease"/>
            <person name="Wu L."/>
            <person name="Ma J."/>
        </authorList>
    </citation>
    <scope>NUCLEOTIDE SEQUENCE [LARGE SCALE GENOMIC DNA]</scope>
    <source>
        <strain evidence="2 3">JCM 9383</strain>
    </source>
</reference>
<dbReference type="InterPro" id="IPR029044">
    <property type="entry name" value="Nucleotide-diphossugar_trans"/>
</dbReference>
<dbReference type="PANTHER" id="PTHR42883:SF2">
    <property type="entry name" value="THYMIDYLYLTRANSFERASE"/>
    <property type="match status" value="1"/>
</dbReference>
<comment type="caution">
    <text evidence="2">The sequence shown here is derived from an EMBL/GenBank/DDBJ whole genome shotgun (WGS) entry which is preliminary data.</text>
</comment>
<dbReference type="CDD" id="cd04189">
    <property type="entry name" value="G1P_TT_long"/>
    <property type="match status" value="1"/>
</dbReference>
<evidence type="ECO:0000313" key="3">
    <source>
        <dbReference type="Proteomes" id="UP001500979"/>
    </source>
</evidence>
<protein>
    <submittedName>
        <fullName evidence="2">Glucose-1-phosphate thymidylyltransferase</fullName>
    </submittedName>
</protein>
<feature type="domain" description="Nucleotidyl transferase" evidence="1">
    <location>
        <begin position="4"/>
        <end position="239"/>
    </location>
</feature>
<keyword evidence="3" id="KW-1185">Reference proteome</keyword>
<dbReference type="NCBIfam" id="TIGR01208">
    <property type="entry name" value="rmlA_long"/>
    <property type="match status" value="1"/>
</dbReference>
<dbReference type="InterPro" id="IPR005835">
    <property type="entry name" value="NTP_transferase_dom"/>
</dbReference>
<dbReference type="PANTHER" id="PTHR42883">
    <property type="entry name" value="GLUCOSE-1-PHOSPHATE THYMIDYLTRANSFERASE"/>
    <property type="match status" value="1"/>
</dbReference>
<organism evidence="2 3">
    <name type="scientific">Saccharopolyspora taberi</name>
    <dbReference type="NCBI Taxonomy" id="60895"/>
    <lineage>
        <taxon>Bacteria</taxon>
        <taxon>Bacillati</taxon>
        <taxon>Actinomycetota</taxon>
        <taxon>Actinomycetes</taxon>
        <taxon>Pseudonocardiales</taxon>
        <taxon>Pseudonocardiaceae</taxon>
        <taxon>Saccharopolyspora</taxon>
    </lineage>
</organism>
<evidence type="ECO:0000313" key="2">
    <source>
        <dbReference type="EMBL" id="GAA2784419.1"/>
    </source>
</evidence>